<feature type="compositionally biased region" description="Polar residues" evidence="1">
    <location>
        <begin position="103"/>
        <end position="117"/>
    </location>
</feature>
<dbReference type="Proteomes" id="UP001391051">
    <property type="component" value="Unassembled WGS sequence"/>
</dbReference>
<gene>
    <name evidence="3" type="ORF">PG986_002882</name>
</gene>
<evidence type="ECO:0000313" key="3">
    <source>
        <dbReference type="EMBL" id="KAK7962057.1"/>
    </source>
</evidence>
<protein>
    <submittedName>
        <fullName evidence="3">Uncharacterized protein</fullName>
    </submittedName>
</protein>
<name>A0ABR1QQ32_9PEZI</name>
<dbReference type="RefSeq" id="XP_066704168.1">
    <property type="nucleotide sequence ID" value="XM_066839104.1"/>
</dbReference>
<feature type="compositionally biased region" description="Low complexity" evidence="1">
    <location>
        <begin position="63"/>
        <end position="75"/>
    </location>
</feature>
<comment type="caution">
    <text evidence="3">The sequence shown here is derived from an EMBL/GenBank/DDBJ whole genome shotgun (WGS) entry which is preliminary data.</text>
</comment>
<reference evidence="3 4" key="1">
    <citation type="submission" date="2023-01" db="EMBL/GenBank/DDBJ databases">
        <title>Analysis of 21 Apiospora genomes using comparative genomics revels a genus with tremendous synthesis potential of carbohydrate active enzymes and secondary metabolites.</title>
        <authorList>
            <person name="Sorensen T."/>
        </authorList>
    </citation>
    <scope>NUCLEOTIDE SEQUENCE [LARGE SCALE GENOMIC DNA]</scope>
    <source>
        <strain evidence="3 4">CBS 24483</strain>
    </source>
</reference>
<dbReference type="EMBL" id="JAQQWE010000002">
    <property type="protein sequence ID" value="KAK7962057.1"/>
    <property type="molecule type" value="Genomic_DNA"/>
</dbReference>
<feature type="chain" id="PRO_5046971380" evidence="2">
    <location>
        <begin position="23"/>
        <end position="151"/>
    </location>
</feature>
<evidence type="ECO:0000256" key="2">
    <source>
        <dbReference type="SAM" id="SignalP"/>
    </source>
</evidence>
<proteinExistence type="predicted"/>
<accession>A0ABR1QQ32</accession>
<evidence type="ECO:0000313" key="4">
    <source>
        <dbReference type="Proteomes" id="UP001391051"/>
    </source>
</evidence>
<dbReference type="GeneID" id="92072166"/>
<keyword evidence="2" id="KW-0732">Signal</keyword>
<feature type="region of interest" description="Disordered" evidence="1">
    <location>
        <begin position="22"/>
        <end position="118"/>
    </location>
</feature>
<feature type="signal peptide" evidence="2">
    <location>
        <begin position="1"/>
        <end position="22"/>
    </location>
</feature>
<sequence>MNFTSFLLVALTPVSVVSAPRAEPIRSTAGNADPVTKPPTGGAAAVDREVDDAQRATGRARRATTSAPGTSASTRGRPRGRRCSTAGPLPARRAKAAGPSPSGPGTTTRAALQSSRSPRGLVIYPGYTDQQIAAGHVVKPDQSYYTIPVPS</sequence>
<keyword evidence="4" id="KW-1185">Reference proteome</keyword>
<evidence type="ECO:0000256" key="1">
    <source>
        <dbReference type="SAM" id="MobiDB-lite"/>
    </source>
</evidence>
<organism evidence="3 4">
    <name type="scientific">Apiospora aurea</name>
    <dbReference type="NCBI Taxonomy" id="335848"/>
    <lineage>
        <taxon>Eukaryota</taxon>
        <taxon>Fungi</taxon>
        <taxon>Dikarya</taxon>
        <taxon>Ascomycota</taxon>
        <taxon>Pezizomycotina</taxon>
        <taxon>Sordariomycetes</taxon>
        <taxon>Xylariomycetidae</taxon>
        <taxon>Amphisphaeriales</taxon>
        <taxon>Apiosporaceae</taxon>
        <taxon>Apiospora</taxon>
    </lineage>
</organism>